<reference evidence="3 5" key="3">
    <citation type="submission" date="2019-03" db="EMBL/GenBank/DDBJ databases">
        <authorList>
            <consortium name="Pathogen Informatics"/>
        </authorList>
    </citation>
    <scope>NUCLEOTIDE SEQUENCE [LARGE SCALE GENOMIC DNA]</scope>
    <source>
        <strain evidence="3 5">NCTC12282</strain>
    </source>
</reference>
<dbReference type="STRING" id="1111728.GCA_000427805_04768"/>
<organism evidence="2 4">
    <name type="scientific">Budvicia aquatica</name>
    <dbReference type="NCBI Taxonomy" id="82979"/>
    <lineage>
        <taxon>Bacteria</taxon>
        <taxon>Pseudomonadati</taxon>
        <taxon>Pseudomonadota</taxon>
        <taxon>Gammaproteobacteria</taxon>
        <taxon>Enterobacterales</taxon>
        <taxon>Budviciaceae</taxon>
        <taxon>Budvicia</taxon>
    </lineage>
</organism>
<gene>
    <name evidence="2" type="ORF">CRN84_01055</name>
    <name evidence="3" type="ORF">NCTC12282_00673</name>
</gene>
<dbReference type="EMBL" id="PDDX01000001">
    <property type="protein sequence ID" value="PHI28030.1"/>
    <property type="molecule type" value="Genomic_DNA"/>
</dbReference>
<dbReference type="Pfam" id="PF10945">
    <property type="entry name" value="CBP_BcsR"/>
    <property type="match status" value="1"/>
</dbReference>
<dbReference type="RefSeq" id="WP_071605844.1">
    <property type="nucleotide sequence ID" value="NZ_CAADJA010000002.1"/>
</dbReference>
<evidence type="ECO:0000313" key="4">
    <source>
        <dbReference type="Proteomes" id="UP000224974"/>
    </source>
</evidence>
<accession>A0A2C6BV48</accession>
<dbReference type="AlphaFoldDB" id="A0A2C6BV48"/>
<keyword evidence="4" id="KW-1185">Reference proteome</keyword>
<dbReference type="InterPro" id="IPR024487">
    <property type="entry name" value="CBP_BcsR"/>
</dbReference>
<dbReference type="OrthoDB" id="6636615at2"/>
<protein>
    <submittedName>
        <fullName evidence="3">Protein of uncharacterized function (DUF2629)</fullName>
    </submittedName>
</protein>
<dbReference type="Proteomes" id="UP000373449">
    <property type="component" value="Unassembled WGS sequence"/>
</dbReference>
<proteinExistence type="predicted"/>
<evidence type="ECO:0000256" key="1">
    <source>
        <dbReference type="SAM" id="MobiDB-lite"/>
    </source>
</evidence>
<reference evidence="2" key="2">
    <citation type="submission" date="2017-09" db="EMBL/GenBank/DDBJ databases">
        <title>FDA dAtabase for Regulatory Grade micrObial Sequences (FDA-ARGOS): Supporting development and validation of Infectious Disease Dx tests.</title>
        <authorList>
            <person name="Minogue T."/>
            <person name="Wolcott M."/>
            <person name="Wasieloski L."/>
            <person name="Aguilar W."/>
            <person name="Moore D."/>
            <person name="Tallon L.J."/>
            <person name="Sadzewicz L."/>
            <person name="Ott S."/>
            <person name="Zhao X."/>
            <person name="Nagaraj S."/>
            <person name="Vavikolanu K."/>
            <person name="Aluvathingal J."/>
            <person name="Nadendla S."/>
            <person name="Sichtig H."/>
        </authorList>
    </citation>
    <scope>NUCLEOTIDE SEQUENCE</scope>
    <source>
        <strain evidence="2">FDAARGOS_387</strain>
    </source>
</reference>
<dbReference type="Proteomes" id="UP000224974">
    <property type="component" value="Unassembled WGS sequence"/>
</dbReference>
<feature type="region of interest" description="Disordered" evidence="1">
    <location>
        <begin position="1"/>
        <end position="24"/>
    </location>
</feature>
<name>A0A2C6BV48_9GAMM</name>
<dbReference type="EMBL" id="CAADJA010000002">
    <property type="protein sequence ID" value="VFS45789.1"/>
    <property type="molecule type" value="Genomic_DNA"/>
</dbReference>
<dbReference type="NCBIfam" id="NF040717">
    <property type="entry name" value="BcsR_only"/>
    <property type="match status" value="1"/>
</dbReference>
<sequence>MNDEVKSFHSEIAQGRETTENTFKPQSALSEFQDDISAVALAYNLPTLRYIDLSRQSALSQAFSRWPLLSELNQRQVIK</sequence>
<evidence type="ECO:0000313" key="5">
    <source>
        <dbReference type="Proteomes" id="UP000373449"/>
    </source>
</evidence>
<evidence type="ECO:0000313" key="2">
    <source>
        <dbReference type="EMBL" id="PHI28030.1"/>
    </source>
</evidence>
<reference evidence="4" key="1">
    <citation type="submission" date="2017-09" db="EMBL/GenBank/DDBJ databases">
        <title>FDA dAtabase for Regulatory Grade micrObial Sequences (FDA-ARGOS): Supporting development and validation of Infectious Disease Dx tests.</title>
        <authorList>
            <person name="Minogue T."/>
            <person name="Wolcott M."/>
            <person name="Wasieloski L."/>
            <person name="Aguilar W."/>
            <person name="Moore D."/>
            <person name="Tallon L."/>
            <person name="Sadzewicz L."/>
            <person name="Ott S."/>
            <person name="Zhao X."/>
            <person name="Nagaraj S."/>
            <person name="Vavikolanu K."/>
            <person name="Aluvathingal J."/>
            <person name="Nadendla S."/>
            <person name="Sichtig H."/>
        </authorList>
    </citation>
    <scope>NUCLEOTIDE SEQUENCE [LARGE SCALE GENOMIC DNA]</scope>
    <source>
        <strain evidence="4">FDAARGOS_387</strain>
    </source>
</reference>
<evidence type="ECO:0000313" key="3">
    <source>
        <dbReference type="EMBL" id="VFS45789.1"/>
    </source>
</evidence>